<feature type="region of interest" description="Disordered" evidence="1">
    <location>
        <begin position="514"/>
        <end position="533"/>
    </location>
</feature>
<dbReference type="OrthoDB" id="1729737at2759"/>
<feature type="region of interest" description="Disordered" evidence="1">
    <location>
        <begin position="775"/>
        <end position="807"/>
    </location>
</feature>
<protein>
    <submittedName>
        <fullName evidence="4">von Willebrand domain containing protein</fullName>
    </submittedName>
</protein>
<evidence type="ECO:0000313" key="5">
    <source>
        <dbReference type="Proteomes" id="UP000321518"/>
    </source>
</evidence>
<accession>A0A511KDJ0</accession>
<dbReference type="Pfam" id="PF08487">
    <property type="entry name" value="VIT"/>
    <property type="match status" value="1"/>
</dbReference>
<evidence type="ECO:0000259" key="2">
    <source>
        <dbReference type="PROSITE" id="PS50234"/>
    </source>
</evidence>
<dbReference type="Proteomes" id="UP000321518">
    <property type="component" value="Unassembled WGS sequence"/>
</dbReference>
<name>A0A511KDJ0_RHOTO</name>
<dbReference type="PANTHER" id="PTHR45737">
    <property type="entry name" value="VON WILLEBRAND FACTOR A DOMAIN-CONTAINING PROTEIN 5A"/>
    <property type="match status" value="1"/>
</dbReference>
<evidence type="ECO:0000313" key="4">
    <source>
        <dbReference type="EMBL" id="GEM08440.1"/>
    </source>
</evidence>
<dbReference type="Pfam" id="PF13768">
    <property type="entry name" value="VWA_3"/>
    <property type="match status" value="1"/>
</dbReference>
<dbReference type="Gene3D" id="3.40.50.410">
    <property type="entry name" value="von Willebrand factor, type A domain"/>
    <property type="match status" value="1"/>
</dbReference>
<feature type="domain" description="VWFA" evidence="2">
    <location>
        <begin position="274"/>
        <end position="460"/>
    </location>
</feature>
<dbReference type="AlphaFoldDB" id="A0A511KDJ0"/>
<reference evidence="4 5" key="1">
    <citation type="submission" date="2019-07" db="EMBL/GenBank/DDBJ databases">
        <title>Rhodotorula toruloides NBRC10032 genome sequencing.</title>
        <authorList>
            <person name="Shida Y."/>
            <person name="Takaku H."/>
            <person name="Ogasawara W."/>
            <person name="Mori K."/>
        </authorList>
    </citation>
    <scope>NUCLEOTIDE SEQUENCE [LARGE SCALE GENOMIC DNA]</scope>
    <source>
        <strain evidence="4 5">NBRC10032</strain>
    </source>
</reference>
<evidence type="ECO:0000256" key="1">
    <source>
        <dbReference type="SAM" id="MobiDB-lite"/>
    </source>
</evidence>
<comment type="caution">
    <text evidence="4">The sequence shown here is derived from an EMBL/GenBank/DDBJ whole genome shotgun (WGS) entry which is preliminary data.</text>
</comment>
<dbReference type="SMART" id="SM00609">
    <property type="entry name" value="VIT"/>
    <property type="match status" value="1"/>
</dbReference>
<dbReference type="SUPFAM" id="SSF53300">
    <property type="entry name" value="vWA-like"/>
    <property type="match status" value="1"/>
</dbReference>
<dbReference type="InterPro" id="IPR036465">
    <property type="entry name" value="vWFA_dom_sf"/>
</dbReference>
<organism evidence="4 5">
    <name type="scientific">Rhodotorula toruloides</name>
    <name type="common">Yeast</name>
    <name type="synonym">Rhodosporidium toruloides</name>
    <dbReference type="NCBI Taxonomy" id="5286"/>
    <lineage>
        <taxon>Eukaryota</taxon>
        <taxon>Fungi</taxon>
        <taxon>Dikarya</taxon>
        <taxon>Basidiomycota</taxon>
        <taxon>Pucciniomycotina</taxon>
        <taxon>Microbotryomycetes</taxon>
        <taxon>Sporidiobolales</taxon>
        <taxon>Sporidiobolaceae</taxon>
        <taxon>Rhodotorula</taxon>
    </lineage>
</organism>
<evidence type="ECO:0000259" key="3">
    <source>
        <dbReference type="PROSITE" id="PS51468"/>
    </source>
</evidence>
<sequence length="903" mass="96802">MHGLVYYIDVVPHTIELERVTAKASLVDVSARIQLTQVYHNDTPSTLSCSYMFPVPARSAVCGFAMVRQDGTRVVGVVQEKEEARVTYEDAVKEGKLASLTEQATPDTFFCSVGNVLPSETVKIELTYVTELTEGDTSDSIRFHVPAIVGQRYGDQPLFSSKPRPASSKTAFEFSANIEATSTITKVASPSHPVSLDFGPDPSLAHAATFPTANYVRVSFSASTTLEKDIVLAIHAAGLDQPRCVAELHPDGKSAAVSLTLVPRFKLPEVQGQEYIFLVDRSGSMGAWSEGEGRIGMARKALVVLLRSLPSTSTSFNVVSFGNDVESLWPRSQPYNQSTLDTATKHVDSLEANLGGTETRKALDFVFKTRNKSKATSVFVLTDGDAWDLDGVITSVNEAVASGTPSKPVRCFVLGIGNDASTAMCEAIARQGGGIAQYVVDGESFTGKTARMLKAARTPLIVHARLDFGLQQKKELEEEDFELVEAAAPAYEASQDKDNAPINLFDSSVDPLAETDSAATKAPPAPPVKLSPPARIQQAPRDLAPLYPGSRLHAYAILKSAEDLPETVFLRGELASGQKLELAVPVLRSQLATADKAGSPPPIHTIAARKVIQDLEDGKHDLAVTDDLDLTKRTVEAAIVRVGKRYSLASSQTSFVAVDESEKDKPRKATQYQVVYDSPSCRGAIPFLARGGMMRRSRMAAPMSTFVAIPPPPPAPAGAAPVFFGAAAPKAQPRLGRMMAAVKSASPFGPSSALGAAPPTGAMQTLSLAQTAPTDAAFDTSVPPPPPPPSPARIFRNQSSPQSEPDPLDLIARQQSFDGSFDPAVLKFCSPSSSLAELLVKLPAELREKEGEKKLVATAVALAFWTREMSEREEEWEGMAEKAMEYLRSETGDKAEEIVALFA</sequence>
<dbReference type="InterPro" id="IPR013694">
    <property type="entry name" value="VIT"/>
</dbReference>
<feature type="compositionally biased region" description="Pro residues" evidence="1">
    <location>
        <begin position="782"/>
        <end position="791"/>
    </location>
</feature>
<proteinExistence type="predicted"/>
<dbReference type="PROSITE" id="PS51468">
    <property type="entry name" value="VIT"/>
    <property type="match status" value="1"/>
</dbReference>
<dbReference type="SMART" id="SM00327">
    <property type="entry name" value="VWA"/>
    <property type="match status" value="1"/>
</dbReference>
<dbReference type="InterPro" id="IPR002035">
    <property type="entry name" value="VWF_A"/>
</dbReference>
<gene>
    <name evidence="4" type="ORF">Rt10032_c05g2457</name>
</gene>
<feature type="domain" description="VIT" evidence="3">
    <location>
        <begin position="1"/>
        <end position="130"/>
    </location>
</feature>
<dbReference type="PANTHER" id="PTHR45737:SF6">
    <property type="entry name" value="VON WILLEBRAND FACTOR A DOMAIN-CONTAINING PROTEIN 5A"/>
    <property type="match status" value="1"/>
</dbReference>
<dbReference type="PROSITE" id="PS50234">
    <property type="entry name" value="VWFA"/>
    <property type="match status" value="1"/>
</dbReference>
<dbReference type="EMBL" id="BJWK01000005">
    <property type="protein sequence ID" value="GEM08440.1"/>
    <property type="molecule type" value="Genomic_DNA"/>
</dbReference>